<gene>
    <name evidence="2" type="ORF">GLP40_14075</name>
</gene>
<organism evidence="2 3">
    <name type="scientific">Nocardia aurantiaca</name>
    <dbReference type="NCBI Taxonomy" id="2675850"/>
    <lineage>
        <taxon>Bacteria</taxon>
        <taxon>Bacillati</taxon>
        <taxon>Actinomycetota</taxon>
        <taxon>Actinomycetes</taxon>
        <taxon>Mycobacteriales</taxon>
        <taxon>Nocardiaceae</taxon>
        <taxon>Nocardia</taxon>
    </lineage>
</organism>
<feature type="domain" description="TPR repeat" evidence="1">
    <location>
        <begin position="222"/>
        <end position="458"/>
    </location>
</feature>
<name>A0A6I3KT18_9NOCA</name>
<evidence type="ECO:0000313" key="3">
    <source>
        <dbReference type="Proteomes" id="UP000432464"/>
    </source>
</evidence>
<dbReference type="InterPro" id="IPR057037">
    <property type="entry name" value="TPR_rep_actino"/>
</dbReference>
<dbReference type="Pfam" id="PF23275">
    <property type="entry name" value="TPR_23"/>
    <property type="match status" value="1"/>
</dbReference>
<accession>A0A6I3KT18</accession>
<evidence type="ECO:0000259" key="1">
    <source>
        <dbReference type="Pfam" id="PF23275"/>
    </source>
</evidence>
<dbReference type="RefSeq" id="WP_154788361.1">
    <property type="nucleotide sequence ID" value="NZ_WMBB01000006.1"/>
</dbReference>
<reference evidence="2 3" key="1">
    <citation type="submission" date="2019-11" db="EMBL/GenBank/DDBJ databases">
        <title>Nocardia sp. nov. CT2-14 isolated from soil.</title>
        <authorList>
            <person name="Kanchanasin P."/>
            <person name="Tanasupawat S."/>
            <person name="Yuki M."/>
            <person name="Kudo T."/>
        </authorList>
    </citation>
    <scope>NUCLEOTIDE SEQUENCE [LARGE SCALE GENOMIC DNA]</scope>
    <source>
        <strain evidence="2 3">CT2-14</strain>
    </source>
</reference>
<dbReference type="SUPFAM" id="SSF140453">
    <property type="entry name" value="EsxAB dimer-like"/>
    <property type="match status" value="1"/>
</dbReference>
<dbReference type="Gene3D" id="1.10.287.1060">
    <property type="entry name" value="ESAT-6-like"/>
    <property type="match status" value="1"/>
</dbReference>
<protein>
    <recommendedName>
        <fullName evidence="1">TPR repeat domain-containing protein</fullName>
    </recommendedName>
</protein>
<dbReference type="InterPro" id="IPR036689">
    <property type="entry name" value="ESAT-6-like_sf"/>
</dbReference>
<dbReference type="EMBL" id="WMBB01000006">
    <property type="protein sequence ID" value="MTE13893.1"/>
    <property type="molecule type" value="Genomic_DNA"/>
</dbReference>
<dbReference type="AlphaFoldDB" id="A0A6I3KT18"/>
<dbReference type="Proteomes" id="UP000432464">
    <property type="component" value="Unassembled WGS sequence"/>
</dbReference>
<sequence>MGTPTIAQVKAWDPGVLNTQAGEWEQKAKTLGDTLDAAARSVDGSHHYWIGDAGDSMRDRHDEIHGDAKTVKTALENGATAARSGATAIDAAKTALLNQVTAAEGKGYIVNYDTGEVKPNDYMRMMLQLAGADNAQAPKAGIVSQAEEYQKAIQAALVDCGTADDNAMTAVNNAFANLTTTQIQQPSTDQLDQLTADQAKKDLQAVKDGTADDATLARIRMATTLSDYDKQELNNGNNVDLAQYPYLQAFTQGMSDMSSTDISQLGSKLKGNGSDQVQAAIANDFRIVSNPQVHSDDGKSTGGLSQLPTNVQKILTENPSVLTGTAVNPSPYGGKDQPNYDALHDTDNMLALGQLMSKGDLSIQGSDINRAMIKQGAEIATLNPSADLIKSQTGNIANTFLQDASGDHTAVHDALTNPHGVMDVTCTPGGHYDANSHVLDILQHQWSPDQHGAENMFKYIGDDAGAANQFQQQRAGESAQSLATIIAHNEATLSHDVPGASGHVSFGELNPGLSQVVAKSLEPYLPNLAGVSDPDLKVNHYCGNLDSAGSSDNSVAVDGTQLNHTPGDLSNLFKVIDSNPDAAKEFNNAAAHLAGQLDFAYGTGHDPHGAYEQGQLTGAMKNGLSDELSALIKMDHQNTLDHDTSAYNQKAEIADIVTGIVNGAGIEGPAGGVVSTAAWILDPVIKAQIPSPDTYGIDHTTTHWDRDLGPTSRIDANNTFLQDANIINGYNSVHHDTFDQFNNHQYNGRSYQFFDSQGRPNMDVIEHNQAAFEDAKKTIIGQTVFDNYHTQQSAGRANPDIIPQEDGPK</sequence>
<keyword evidence="3" id="KW-1185">Reference proteome</keyword>
<comment type="caution">
    <text evidence="2">The sequence shown here is derived from an EMBL/GenBank/DDBJ whole genome shotgun (WGS) entry which is preliminary data.</text>
</comment>
<evidence type="ECO:0000313" key="2">
    <source>
        <dbReference type="EMBL" id="MTE13893.1"/>
    </source>
</evidence>
<proteinExistence type="predicted"/>